<sequence>MKIEQIKEKFDIDVGAPTPTILSNELNLYLTFYVSNVDPNWDGKSIHMRTDQDDGIVTIKFDRFEQFKFGSPNDEAISGHPLYKLGLKPYSIQKVIGSEWIKELKKINSVHPYHKDELFEKYEHFIFFFHDRCFEIVSQGYTIEENSKSNMKDEIKRISELL</sequence>
<accession>A0ABP8CQX9</accession>
<reference evidence="2" key="1">
    <citation type="journal article" date="2019" name="Int. J. Syst. Evol. Microbiol.">
        <title>The Global Catalogue of Microorganisms (GCM) 10K type strain sequencing project: providing services to taxonomists for standard genome sequencing and annotation.</title>
        <authorList>
            <consortium name="The Broad Institute Genomics Platform"/>
            <consortium name="The Broad Institute Genome Sequencing Center for Infectious Disease"/>
            <person name="Wu L."/>
            <person name="Ma J."/>
        </authorList>
    </citation>
    <scope>NUCLEOTIDE SEQUENCE [LARGE SCALE GENOMIC DNA]</scope>
    <source>
        <strain evidence="2">JCM 17633</strain>
    </source>
</reference>
<dbReference type="RefSeq" id="WP_344713217.1">
    <property type="nucleotide sequence ID" value="NZ_BAABCB010000011.1"/>
</dbReference>
<gene>
    <name evidence="1" type="ORF">GCM10022292_11420</name>
</gene>
<protein>
    <submittedName>
        <fullName evidence="1">Uncharacterized protein</fullName>
    </submittedName>
</protein>
<name>A0ABP8CQX9_9FLAO</name>
<evidence type="ECO:0000313" key="2">
    <source>
        <dbReference type="Proteomes" id="UP001501682"/>
    </source>
</evidence>
<dbReference type="EMBL" id="BAABCB010000011">
    <property type="protein sequence ID" value="GAA4242184.1"/>
    <property type="molecule type" value="Genomic_DNA"/>
</dbReference>
<evidence type="ECO:0000313" key="1">
    <source>
        <dbReference type="EMBL" id="GAA4242184.1"/>
    </source>
</evidence>
<keyword evidence="2" id="KW-1185">Reference proteome</keyword>
<comment type="caution">
    <text evidence="1">The sequence shown here is derived from an EMBL/GenBank/DDBJ whole genome shotgun (WGS) entry which is preliminary data.</text>
</comment>
<dbReference type="Proteomes" id="UP001501682">
    <property type="component" value="Unassembled WGS sequence"/>
</dbReference>
<proteinExistence type="predicted"/>
<organism evidence="1 2">
    <name type="scientific">Winogradskyella damuponensis</name>
    <dbReference type="NCBI Taxonomy" id="943939"/>
    <lineage>
        <taxon>Bacteria</taxon>
        <taxon>Pseudomonadati</taxon>
        <taxon>Bacteroidota</taxon>
        <taxon>Flavobacteriia</taxon>
        <taxon>Flavobacteriales</taxon>
        <taxon>Flavobacteriaceae</taxon>
        <taxon>Winogradskyella</taxon>
    </lineage>
</organism>